<proteinExistence type="predicted"/>
<evidence type="ECO:0000256" key="2">
    <source>
        <dbReference type="PROSITE-ProRule" id="PRU00708"/>
    </source>
</evidence>
<dbReference type="FunFam" id="1.25.40.10:FF:000348">
    <property type="entry name" value="Pentatricopeptide repeat-containing protein chloroplastic"/>
    <property type="match status" value="1"/>
</dbReference>
<comment type="caution">
    <text evidence="3">The sequence shown here is derived from an EMBL/GenBank/DDBJ whole genome shotgun (WGS) entry which is preliminary data.</text>
</comment>
<reference evidence="3 4" key="1">
    <citation type="submission" date="2019-07" db="EMBL/GenBank/DDBJ databases">
        <title>De Novo Assembly of kiwifruit Actinidia rufa.</title>
        <authorList>
            <person name="Sugita-Konishi S."/>
            <person name="Sato K."/>
            <person name="Mori E."/>
            <person name="Abe Y."/>
            <person name="Kisaki G."/>
            <person name="Hamano K."/>
            <person name="Suezawa K."/>
            <person name="Otani M."/>
            <person name="Fukuda T."/>
            <person name="Manabe T."/>
            <person name="Gomi K."/>
            <person name="Tabuchi M."/>
            <person name="Akimitsu K."/>
            <person name="Kataoka I."/>
        </authorList>
    </citation>
    <scope>NUCLEOTIDE SEQUENCE [LARGE SCALE GENOMIC DNA]</scope>
    <source>
        <strain evidence="4">cv. Fuchu</strain>
    </source>
</reference>
<dbReference type="InterPro" id="IPR011990">
    <property type="entry name" value="TPR-like_helical_dom_sf"/>
</dbReference>
<dbReference type="PANTHER" id="PTHR47926">
    <property type="entry name" value="PENTATRICOPEPTIDE REPEAT-CONTAINING PROTEIN"/>
    <property type="match status" value="1"/>
</dbReference>
<keyword evidence="1" id="KW-0677">Repeat</keyword>
<dbReference type="NCBIfam" id="TIGR00756">
    <property type="entry name" value="PPR"/>
    <property type="match status" value="4"/>
</dbReference>
<feature type="repeat" description="PPR" evidence="2">
    <location>
        <begin position="207"/>
        <end position="241"/>
    </location>
</feature>
<dbReference type="InterPro" id="IPR046848">
    <property type="entry name" value="E_motif"/>
</dbReference>
<accession>A0A7J0HCU4</accession>
<dbReference type="Proteomes" id="UP000585474">
    <property type="component" value="Unassembled WGS sequence"/>
</dbReference>
<sequence>MRLSPLFRSQPCFYQLLVVFLFKADGCRRLLCTTTAEDKLLPLLSVCSDPKQLHQAHGFMVRRGLHHDNLLLSSFIESCSVLGLWDYAYSAFTHTTTTNHQTTDIYLYNTIIKALSRQPHSAKLAIILFNNIQRVPGLRPDTYSFPFALRAVIRLSAIHVGTQIHCQALAAGLDCDLHVFTALIQMYATCRCVPDARKLFDGMLFRDVTSWNAIVAGYAKIGDIDSALELFEQMPKRNVISWTCVIAGYSQADRPRDAIFIFRRMQVEGEGVEPDGVALLAVLSACASLGTLELGQWIHDYINKRGLHKTVPLNNALIDMYAKSGNIRKAIQVFENMKHKSVITWTTIISGLALHGLGREALEMFSRMERENMKPNDITFIAVLSACSHVGLVEMGRSYFNSMYSRYGLKPKIEHYGCMIDLLGRSGCLQEAQDLVSEMPFEANRAIWGSLLSASRIHGDVELAERAMQHLTMVEPHNSGNYMLLSNTYAALGRRNESRMMRKVMRDTGVIKVPGWSSIEVNGIVQEFSAGERSHPISENIYTVLSQIIVQLKMDKEQWGMLESEDECSCPTF</sequence>
<dbReference type="Gene3D" id="1.25.40.10">
    <property type="entry name" value="Tetratricopeptide repeat domain"/>
    <property type="match status" value="3"/>
</dbReference>
<evidence type="ECO:0000313" key="4">
    <source>
        <dbReference type="Proteomes" id="UP000585474"/>
    </source>
</evidence>
<dbReference type="GO" id="GO:0009451">
    <property type="term" value="P:RNA modification"/>
    <property type="evidence" value="ECO:0007669"/>
    <property type="project" value="InterPro"/>
</dbReference>
<dbReference type="InterPro" id="IPR046960">
    <property type="entry name" value="PPR_At4g14850-like_plant"/>
</dbReference>
<dbReference type="Pfam" id="PF20431">
    <property type="entry name" value="E_motif"/>
    <property type="match status" value="1"/>
</dbReference>
<dbReference type="FunFam" id="1.25.40.10:FF:000242">
    <property type="entry name" value="Pentatricopeptide repeat-containing protein"/>
    <property type="match status" value="1"/>
</dbReference>
<feature type="repeat" description="PPR" evidence="2">
    <location>
        <begin position="310"/>
        <end position="340"/>
    </location>
</feature>
<protein>
    <submittedName>
        <fullName evidence="3">Pentatricopeptide repeat (PPR) superfamily protein</fullName>
    </submittedName>
</protein>
<name>A0A7J0HCU4_9ERIC</name>
<feature type="repeat" description="PPR" evidence="2">
    <location>
        <begin position="341"/>
        <end position="375"/>
    </location>
</feature>
<gene>
    <name evidence="3" type="ORF">Acr_28g0015370</name>
</gene>
<keyword evidence="4" id="KW-1185">Reference proteome</keyword>
<evidence type="ECO:0000313" key="3">
    <source>
        <dbReference type="EMBL" id="GFZ20832.1"/>
    </source>
</evidence>
<dbReference type="EMBL" id="BJWL01000028">
    <property type="protein sequence ID" value="GFZ20832.1"/>
    <property type="molecule type" value="Genomic_DNA"/>
</dbReference>
<dbReference type="Pfam" id="PF01535">
    <property type="entry name" value="PPR"/>
    <property type="match status" value="3"/>
</dbReference>
<dbReference type="Pfam" id="PF13041">
    <property type="entry name" value="PPR_2"/>
    <property type="match status" value="2"/>
</dbReference>
<dbReference type="GO" id="GO:0003723">
    <property type="term" value="F:RNA binding"/>
    <property type="evidence" value="ECO:0007669"/>
    <property type="project" value="InterPro"/>
</dbReference>
<dbReference type="PROSITE" id="PS51375">
    <property type="entry name" value="PPR"/>
    <property type="match status" value="3"/>
</dbReference>
<dbReference type="AlphaFoldDB" id="A0A7J0HCU4"/>
<dbReference type="OrthoDB" id="185373at2759"/>
<organism evidence="3 4">
    <name type="scientific">Actinidia rufa</name>
    <dbReference type="NCBI Taxonomy" id="165716"/>
    <lineage>
        <taxon>Eukaryota</taxon>
        <taxon>Viridiplantae</taxon>
        <taxon>Streptophyta</taxon>
        <taxon>Embryophyta</taxon>
        <taxon>Tracheophyta</taxon>
        <taxon>Spermatophyta</taxon>
        <taxon>Magnoliopsida</taxon>
        <taxon>eudicotyledons</taxon>
        <taxon>Gunneridae</taxon>
        <taxon>Pentapetalae</taxon>
        <taxon>asterids</taxon>
        <taxon>Ericales</taxon>
        <taxon>Actinidiaceae</taxon>
        <taxon>Actinidia</taxon>
    </lineage>
</organism>
<evidence type="ECO:0000256" key="1">
    <source>
        <dbReference type="ARBA" id="ARBA00022737"/>
    </source>
</evidence>
<dbReference type="InterPro" id="IPR002885">
    <property type="entry name" value="PPR_rpt"/>
</dbReference>
<dbReference type="PANTHER" id="PTHR47926:SF432">
    <property type="entry name" value="(WILD MALAYSIAN BANANA) HYPOTHETICAL PROTEIN"/>
    <property type="match status" value="1"/>
</dbReference>